<keyword evidence="1" id="KW-0808">Transferase</keyword>
<organism evidence="1 2">
    <name type="scientific">Rhizobium meliloti</name>
    <name type="common">Ensifer meliloti</name>
    <name type="synonym">Sinorhizobium meliloti</name>
    <dbReference type="NCBI Taxonomy" id="382"/>
    <lineage>
        <taxon>Bacteria</taxon>
        <taxon>Pseudomonadati</taxon>
        <taxon>Pseudomonadota</taxon>
        <taxon>Alphaproteobacteria</taxon>
        <taxon>Hyphomicrobiales</taxon>
        <taxon>Rhizobiaceae</taxon>
        <taxon>Sinorhizobium/Ensifer group</taxon>
        <taxon>Sinorhizobium</taxon>
    </lineage>
</organism>
<gene>
    <name evidence="1" type="ORF">CEJ86_00390</name>
</gene>
<comment type="caution">
    <text evidence="1">The sequence shown here is derived from an EMBL/GenBank/DDBJ whole genome shotgun (WGS) entry which is preliminary data.</text>
</comment>
<dbReference type="RefSeq" id="WP_100669247.1">
    <property type="nucleotide sequence ID" value="NZ_JBKOIL010000002.1"/>
</dbReference>
<dbReference type="AlphaFoldDB" id="A0A2J0Z8C3"/>
<name>A0A2J0Z8C3_RHIML</name>
<dbReference type="GO" id="GO:0016740">
    <property type="term" value="F:transferase activity"/>
    <property type="evidence" value="ECO:0007669"/>
    <property type="project" value="UniProtKB-KW"/>
</dbReference>
<dbReference type="InterPro" id="IPR029044">
    <property type="entry name" value="Nucleotide-diphossugar_trans"/>
</dbReference>
<dbReference type="Proteomes" id="UP000231987">
    <property type="component" value="Unassembled WGS sequence"/>
</dbReference>
<sequence>MLTVIMETKDNEAELAQTLSALVAGAVEGLVSDVIILDHGSTDGSPRIADAAGCRFCLDWDLGDVLRSARGEWLMLLEPGARPIGRWVDELAEYVSLNRSPAQFSPSRMHKRPLLKRLAHRSPPLESGFLMPKGDAVAAARGNMPLSGLTSGRAARKLATELVPAWVAMENRSTGERHRTPDSKM</sequence>
<accession>A0A2J0Z8C3</accession>
<dbReference type="SUPFAM" id="SSF53448">
    <property type="entry name" value="Nucleotide-diphospho-sugar transferases"/>
    <property type="match status" value="1"/>
</dbReference>
<evidence type="ECO:0000313" key="2">
    <source>
        <dbReference type="Proteomes" id="UP000231987"/>
    </source>
</evidence>
<evidence type="ECO:0000313" key="1">
    <source>
        <dbReference type="EMBL" id="PJR16708.1"/>
    </source>
</evidence>
<dbReference type="Gene3D" id="3.90.550.10">
    <property type="entry name" value="Spore Coat Polysaccharide Biosynthesis Protein SpsA, Chain A"/>
    <property type="match status" value="1"/>
</dbReference>
<dbReference type="EMBL" id="NJGD01000001">
    <property type="protein sequence ID" value="PJR16708.1"/>
    <property type="molecule type" value="Genomic_DNA"/>
</dbReference>
<proteinExistence type="predicted"/>
<protein>
    <submittedName>
        <fullName evidence="1">Glycosyl transferase</fullName>
    </submittedName>
</protein>
<reference evidence="1 2" key="1">
    <citation type="submission" date="2017-06" db="EMBL/GenBank/DDBJ databases">
        <title>Ensifer strains isolated from leguminous trees and herbs display diverse denitrification phenotypes with some acting as strong N2O sinks.</title>
        <authorList>
            <person name="Woliy K."/>
            <person name="Mania D."/>
            <person name="Bakken L.R."/>
            <person name="Frostegard A."/>
        </authorList>
    </citation>
    <scope>NUCLEOTIDE SEQUENCE [LARGE SCALE GENOMIC DNA]</scope>
    <source>
        <strain evidence="1 2">AC50a</strain>
    </source>
</reference>